<dbReference type="InterPro" id="IPR003959">
    <property type="entry name" value="ATPase_AAA_core"/>
</dbReference>
<dbReference type="SMART" id="SM00382">
    <property type="entry name" value="AAA"/>
    <property type="match status" value="1"/>
</dbReference>
<dbReference type="PANTHER" id="PTHR23389:SF21">
    <property type="entry name" value="ATPASE FAMILY AAA DOMAIN-CONTAINING PROTEIN 5"/>
    <property type="match status" value="1"/>
</dbReference>
<dbReference type="GO" id="GO:0005634">
    <property type="term" value="C:nucleus"/>
    <property type="evidence" value="ECO:0007669"/>
    <property type="project" value="TreeGrafter"/>
</dbReference>
<feature type="region of interest" description="Disordered" evidence="1">
    <location>
        <begin position="173"/>
        <end position="192"/>
    </location>
</feature>
<evidence type="ECO:0000256" key="1">
    <source>
        <dbReference type="SAM" id="MobiDB-lite"/>
    </source>
</evidence>
<keyword evidence="3" id="KW-0378">Hydrolase</keyword>
<dbReference type="Proteomes" id="UP000242381">
    <property type="component" value="Unassembled WGS sequence"/>
</dbReference>
<dbReference type="InterPro" id="IPR027417">
    <property type="entry name" value="P-loop_NTPase"/>
</dbReference>
<feature type="region of interest" description="Disordered" evidence="1">
    <location>
        <begin position="1"/>
        <end position="36"/>
    </location>
</feature>
<dbReference type="GO" id="GO:0003677">
    <property type="term" value="F:DNA binding"/>
    <property type="evidence" value="ECO:0007669"/>
    <property type="project" value="TreeGrafter"/>
</dbReference>
<feature type="domain" description="AAA+ ATPase" evidence="2">
    <location>
        <begin position="349"/>
        <end position="527"/>
    </location>
</feature>
<evidence type="ECO:0000313" key="4">
    <source>
        <dbReference type="Proteomes" id="UP000242381"/>
    </source>
</evidence>
<accession>A0A1X0RSX5</accession>
<dbReference type="OMA" id="NAFIDTW"/>
<reference evidence="3 4" key="1">
    <citation type="journal article" date="2016" name="Proc. Natl. Acad. Sci. U.S.A.">
        <title>Lipid metabolic changes in an early divergent fungus govern the establishment of a mutualistic symbiosis with endobacteria.</title>
        <authorList>
            <person name="Lastovetsky O.A."/>
            <person name="Gaspar M.L."/>
            <person name="Mondo S.J."/>
            <person name="LaButti K.M."/>
            <person name="Sandor L."/>
            <person name="Grigoriev I.V."/>
            <person name="Henry S.A."/>
            <person name="Pawlowska T.E."/>
        </authorList>
    </citation>
    <scope>NUCLEOTIDE SEQUENCE [LARGE SCALE GENOMIC DNA]</scope>
    <source>
        <strain evidence="3 4">ATCC 11559</strain>
    </source>
</reference>
<dbReference type="InterPro" id="IPR003593">
    <property type="entry name" value="AAA+_ATPase"/>
</dbReference>
<dbReference type="GO" id="GO:0005524">
    <property type="term" value="F:ATP binding"/>
    <property type="evidence" value="ECO:0007669"/>
    <property type="project" value="InterPro"/>
</dbReference>
<evidence type="ECO:0000313" key="3">
    <source>
        <dbReference type="EMBL" id="ORE14988.1"/>
    </source>
</evidence>
<gene>
    <name evidence="3" type="ORF">BCV71DRAFT_266978</name>
</gene>
<dbReference type="SUPFAM" id="SSF52540">
    <property type="entry name" value="P-loop containing nucleoside triphosphate hydrolases"/>
    <property type="match status" value="1"/>
</dbReference>
<evidence type="ECO:0000259" key="2">
    <source>
        <dbReference type="SMART" id="SM00382"/>
    </source>
</evidence>
<dbReference type="Gene3D" id="3.40.50.300">
    <property type="entry name" value="P-loop containing nucleotide triphosphate hydrolases"/>
    <property type="match status" value="1"/>
</dbReference>
<sequence length="806" mass="93025">MSESSKLHPFFQPRRPKPTHAEESIVDTPRRQTRQTTLLFAQKQQDLKEKESTIPEEKVEKKKPFVITKRPPATVPKLLSEEPLKSQCSNPLLRPYEQSTALSEEQEFDFYGPIKSKKTVRGRFDHEFARLDRSIYKHAHWPPIKRDDAIELTRVHQVTNAHHIKQLTRSTPCFQSKKRQPKQPSYKTAKQKKIHGERELRAWLDRHYPEWHTFPSCTRLVRMILGPSVKSNQPWIDKYRPRTVDGLLGAKHNHVYLKNWLHQMKIEPATAPCRDEGNIKKHIKKKKKEMDDDLLLDGLSLDENQTNAFDRLMKKKKENDDSSDDDFVVSPAAARKKAARQQHQGETVRSNMVLLVGYHGVGKTALVHTAAEQEGYEIFEINSGSRRSGKDVVSAVGEMTKSHLVTFQNNVPEEPQKKRRLNPFLSSKGMTNTAQSKGQLLNFVRKPNNGNNNKKLNLNRSADGPKQSLILLEEVDLLFEEDKGFWTAVVELSQKSKRPIIMTCNDPDQIPFEMLYLQTVLDIQPPPLEELLPYLWLVCYAEGYQMDPADLVCLTALIGRDVRQLLQTLELYRDVPHPFESYLSISPQMSMTELKSRSIPSKIAVDTYRLVQCFESVVHHDEDEDMAESSQESLEDILDALNNDGFIDIWVGSRERRLVVQTSTDDSIIGYTHLVIDEEESVLNDIQIHATALNHVSNNTEFNESLWDELEDARQRAYEVDVEAIEKILPLRMMYRHDVIMTEYIPAIRLMLDPVRTGVLDSRSRQTRSKRKRIHLPLDDDSVNILTESKELVDETSLLCERLCQQ</sequence>
<name>A0A1X0RSX5_RHIZD</name>
<dbReference type="AlphaFoldDB" id="A0A1X0RSX5"/>
<dbReference type="GO" id="GO:0016887">
    <property type="term" value="F:ATP hydrolysis activity"/>
    <property type="evidence" value="ECO:0007669"/>
    <property type="project" value="InterPro"/>
</dbReference>
<dbReference type="VEuPathDB" id="FungiDB:BCV72DRAFT_16362"/>
<dbReference type="PANTHER" id="PTHR23389">
    <property type="entry name" value="CHROMOSOME TRANSMISSION FIDELITY FACTOR 18"/>
    <property type="match status" value="1"/>
</dbReference>
<dbReference type="Pfam" id="PF00004">
    <property type="entry name" value="AAA"/>
    <property type="match status" value="1"/>
</dbReference>
<protein>
    <submittedName>
        <fullName evidence="3">P-loop containing nucleoside triphosphate hydrolase protein</fullName>
    </submittedName>
</protein>
<proteinExistence type="predicted"/>
<dbReference type="EMBL" id="KV921444">
    <property type="protein sequence ID" value="ORE14988.1"/>
    <property type="molecule type" value="Genomic_DNA"/>
</dbReference>
<organism evidence="3 4">
    <name type="scientific">Rhizopus microsporus</name>
    <dbReference type="NCBI Taxonomy" id="58291"/>
    <lineage>
        <taxon>Eukaryota</taxon>
        <taxon>Fungi</taxon>
        <taxon>Fungi incertae sedis</taxon>
        <taxon>Mucoromycota</taxon>
        <taxon>Mucoromycotina</taxon>
        <taxon>Mucoromycetes</taxon>
        <taxon>Mucorales</taxon>
        <taxon>Mucorineae</taxon>
        <taxon>Rhizopodaceae</taxon>
        <taxon>Rhizopus</taxon>
    </lineage>
</organism>